<sequence>MTALSDVLSQRVSRTPSFGVLSTYAPTPCGVAAFSGALCDGLNELGADVGVVRVAADAGAAAAADSIVDSTDPRVVGELADGSAQRCAALLNRYDVAFIQYQYGIYGGAAGEHVLDILDRLDVPSIVVAHTIPKAPSVQQRAVLEAIIAKADRVVVISDAAHARLRLSYNVDHDKISTIPHGVTLPRGAAPKRAGRPTLLTWGQIGPGKGIERVIDAMPSLSDVPGRPQYLVVGQSDPRISAEEGQAYRQSCVERAQRLGVADSVRFDDCYRSQTALTAIARSAAAVVLPYDSTDQAASGVLAQAVASGRPVVATAFPHAVELLGTGAGIIVDHDDPAALATALRRVLTQPRLAGEMAGEGRRLAPTMAWPVVSASYLRLAQKMLTGRSALVY</sequence>
<dbReference type="Gene3D" id="3.40.50.2000">
    <property type="entry name" value="Glycogen Phosphorylase B"/>
    <property type="match status" value="2"/>
</dbReference>
<name>A0A5Q5BFJ9_MYCSS</name>
<dbReference type="Pfam" id="PF13692">
    <property type="entry name" value="Glyco_trans_1_4"/>
    <property type="match status" value="1"/>
</dbReference>
<evidence type="ECO:0000313" key="4">
    <source>
        <dbReference type="EMBL" id="ABG06909.1"/>
    </source>
</evidence>
<gene>
    <name evidence="4" type="ordered locus">Mmcs_0790</name>
</gene>
<feature type="domain" description="Glycosyltransferase subfamily 4-like N-terminal" evidence="3">
    <location>
        <begin position="30"/>
        <end position="185"/>
    </location>
</feature>
<reference evidence="4" key="1">
    <citation type="submission" date="2006-06" db="EMBL/GenBank/DDBJ databases">
        <title>Complete sequence of chromosome of Mycobacterium sp. MCS.</title>
        <authorList>
            <consortium name="US DOE Joint Genome Institute"/>
            <person name="Copeland A."/>
            <person name="Lucas S."/>
            <person name="Lapidus A."/>
            <person name="Barry K."/>
            <person name="Detter J.C."/>
            <person name="Glavina del Rio T."/>
            <person name="Hammon N."/>
            <person name="Israni S."/>
            <person name="Dalin E."/>
            <person name="Tice H."/>
            <person name="Pitluck S."/>
            <person name="Martinez M."/>
            <person name="Schmutz J."/>
            <person name="Larimer F."/>
            <person name="Land M."/>
            <person name="Hauser L."/>
            <person name="Kyrpides N."/>
            <person name="Kim E."/>
            <person name="Miller C.D."/>
            <person name="Hughes J.E."/>
            <person name="Anderson A.J."/>
            <person name="Sims R.C."/>
            <person name="Richardson P."/>
        </authorList>
    </citation>
    <scope>NUCLEOTIDE SEQUENCE [LARGE SCALE GENOMIC DNA]</scope>
    <source>
        <strain evidence="4">MCS</strain>
    </source>
</reference>
<dbReference type="GO" id="GO:0016757">
    <property type="term" value="F:glycosyltransferase activity"/>
    <property type="evidence" value="ECO:0007669"/>
    <property type="project" value="UniProtKB-KW"/>
</dbReference>
<evidence type="ECO:0000256" key="1">
    <source>
        <dbReference type="ARBA" id="ARBA00022676"/>
    </source>
</evidence>
<dbReference type="PANTHER" id="PTHR12526:SF572">
    <property type="entry name" value="BLL5144 PROTEIN"/>
    <property type="match status" value="1"/>
</dbReference>
<keyword evidence="1" id="KW-0328">Glycosyltransferase</keyword>
<evidence type="ECO:0000259" key="3">
    <source>
        <dbReference type="Pfam" id="PF13439"/>
    </source>
</evidence>
<dbReference type="Pfam" id="PF13439">
    <property type="entry name" value="Glyco_transf_4"/>
    <property type="match status" value="1"/>
</dbReference>
<dbReference type="InterPro" id="IPR028098">
    <property type="entry name" value="Glyco_trans_4-like_N"/>
</dbReference>
<dbReference type="KEGG" id="mmc:Mmcs_0790"/>
<dbReference type="PANTHER" id="PTHR12526">
    <property type="entry name" value="GLYCOSYLTRANSFERASE"/>
    <property type="match status" value="1"/>
</dbReference>
<accession>A0A5Q5BFJ9</accession>
<evidence type="ECO:0000256" key="2">
    <source>
        <dbReference type="ARBA" id="ARBA00022679"/>
    </source>
</evidence>
<dbReference type="EMBL" id="CP000384">
    <property type="protein sequence ID" value="ABG06909.1"/>
    <property type="molecule type" value="Genomic_DNA"/>
</dbReference>
<proteinExistence type="predicted"/>
<organism evidence="4">
    <name type="scientific">Mycobacterium sp. (strain MCS)</name>
    <dbReference type="NCBI Taxonomy" id="164756"/>
    <lineage>
        <taxon>Bacteria</taxon>
        <taxon>Bacillati</taxon>
        <taxon>Actinomycetota</taxon>
        <taxon>Actinomycetes</taxon>
        <taxon>Mycobacteriales</taxon>
        <taxon>Mycobacteriaceae</taxon>
        <taxon>Mycobacterium</taxon>
    </lineage>
</organism>
<keyword evidence="2 4" id="KW-0808">Transferase</keyword>
<protein>
    <submittedName>
        <fullName evidence="4">Glycosyl transferase, group 1</fullName>
    </submittedName>
</protein>
<dbReference type="SUPFAM" id="SSF53756">
    <property type="entry name" value="UDP-Glycosyltransferase/glycogen phosphorylase"/>
    <property type="match status" value="1"/>
</dbReference>
<dbReference type="AlphaFoldDB" id="A0A5Q5BFJ9"/>